<protein>
    <submittedName>
        <fullName evidence="1">Uncharacterized protein</fullName>
    </submittedName>
</protein>
<organism evidence="1 2">
    <name type="scientific">Desulfotignum phosphitoxidans DSM 13687</name>
    <dbReference type="NCBI Taxonomy" id="1286635"/>
    <lineage>
        <taxon>Bacteria</taxon>
        <taxon>Pseudomonadati</taxon>
        <taxon>Thermodesulfobacteriota</taxon>
        <taxon>Desulfobacteria</taxon>
        <taxon>Desulfobacterales</taxon>
        <taxon>Desulfobacteraceae</taxon>
        <taxon>Desulfotignum</taxon>
    </lineage>
</organism>
<gene>
    <name evidence="1" type="ORF">Dpo_26c00090</name>
</gene>
<accession>S0G0H5</accession>
<dbReference type="Proteomes" id="UP000014216">
    <property type="component" value="Unassembled WGS sequence"/>
</dbReference>
<evidence type="ECO:0000313" key="2">
    <source>
        <dbReference type="Proteomes" id="UP000014216"/>
    </source>
</evidence>
<dbReference type="AlphaFoldDB" id="S0G0H5"/>
<evidence type="ECO:0000313" key="1">
    <source>
        <dbReference type="EMBL" id="EMS77161.1"/>
    </source>
</evidence>
<comment type="caution">
    <text evidence="1">The sequence shown here is derived from an EMBL/GenBank/DDBJ whole genome shotgun (WGS) entry which is preliminary data.</text>
</comment>
<name>S0G0H5_9BACT</name>
<dbReference type="EMBL" id="APJX01000025">
    <property type="protein sequence ID" value="EMS77161.1"/>
    <property type="molecule type" value="Genomic_DNA"/>
</dbReference>
<reference evidence="1 2" key="1">
    <citation type="journal article" date="2013" name="Genome Announc.">
        <title>Draft Genome Sequence of Desulfotignum phosphitoxidans DSM 13687 Strain FiPS-3.</title>
        <authorList>
            <person name="Poehlein A."/>
            <person name="Daniel R."/>
            <person name="Simeonova D.D."/>
        </authorList>
    </citation>
    <scope>NUCLEOTIDE SEQUENCE [LARGE SCALE GENOMIC DNA]</scope>
    <source>
        <strain evidence="1 2">DSM 13687</strain>
    </source>
</reference>
<keyword evidence="2" id="KW-1185">Reference proteome</keyword>
<proteinExistence type="predicted"/>
<sequence length="125" mass="14087">MPPIPNPPNNYNNAGLTPPTNGLQYISQKIIIVMNATNFFGMEKQMTRLHINIKDSEKAVIVINLLKELPFVEIEGNTIDKKNEPAGKKTKSLEDLFGLWENKDISLLKIREKAWARGVGQNDTL</sequence>